<dbReference type="CDD" id="cd16914">
    <property type="entry name" value="EcfT"/>
    <property type="match status" value="1"/>
</dbReference>
<evidence type="ECO:0000256" key="6">
    <source>
        <dbReference type="SAM" id="Phobius"/>
    </source>
</evidence>
<feature type="transmembrane region" description="Helical" evidence="6">
    <location>
        <begin position="108"/>
        <end position="128"/>
    </location>
</feature>
<dbReference type="InterPro" id="IPR051611">
    <property type="entry name" value="ECF_transporter_component"/>
</dbReference>
<dbReference type="GO" id="GO:0005886">
    <property type="term" value="C:plasma membrane"/>
    <property type="evidence" value="ECO:0007669"/>
    <property type="project" value="UniProtKB-ARBA"/>
</dbReference>
<name>A0A855A7B8_9FIRM</name>
<feature type="transmembrane region" description="Helical" evidence="6">
    <location>
        <begin position="70"/>
        <end position="88"/>
    </location>
</feature>
<feature type="transmembrane region" description="Helical" evidence="6">
    <location>
        <begin position="22"/>
        <end position="38"/>
    </location>
</feature>
<keyword evidence="8" id="KW-1185">Reference proteome</keyword>
<accession>A0A855A7B8</accession>
<evidence type="ECO:0000256" key="4">
    <source>
        <dbReference type="ARBA" id="ARBA00022989"/>
    </source>
</evidence>
<keyword evidence="5 6" id="KW-0472">Membrane</keyword>
<dbReference type="Proteomes" id="UP000220611">
    <property type="component" value="Unassembled WGS sequence"/>
</dbReference>
<comment type="caution">
    <text evidence="7">The sequence shown here is derived from an EMBL/GenBank/DDBJ whole genome shotgun (WGS) entry which is preliminary data.</text>
</comment>
<keyword evidence="3 6" id="KW-0812">Transmembrane</keyword>
<feature type="transmembrane region" description="Helical" evidence="6">
    <location>
        <begin position="148"/>
        <end position="167"/>
    </location>
</feature>
<dbReference type="PANTHER" id="PTHR34857:SF2">
    <property type="entry name" value="SLL0384 PROTEIN"/>
    <property type="match status" value="1"/>
</dbReference>
<dbReference type="PANTHER" id="PTHR34857">
    <property type="entry name" value="SLL0384 PROTEIN"/>
    <property type="match status" value="1"/>
</dbReference>
<evidence type="ECO:0000256" key="2">
    <source>
        <dbReference type="ARBA" id="ARBA00022475"/>
    </source>
</evidence>
<keyword evidence="4 6" id="KW-1133">Transmembrane helix</keyword>
<dbReference type="OrthoDB" id="8075495at2"/>
<protein>
    <submittedName>
        <fullName evidence="7">Energy-coupling factor transporter transmembrane protein EcfT</fullName>
    </submittedName>
</protein>
<dbReference type="InterPro" id="IPR003339">
    <property type="entry name" value="ABC/ECF_trnsptr_transmembrane"/>
</dbReference>
<dbReference type="Pfam" id="PF02361">
    <property type="entry name" value="CbiQ"/>
    <property type="match status" value="1"/>
</dbReference>
<dbReference type="EMBL" id="NOXF01000001">
    <property type="protein sequence ID" value="PEQ25885.1"/>
    <property type="molecule type" value="Genomic_DNA"/>
</dbReference>
<reference evidence="7 8" key="1">
    <citation type="submission" date="2017-07" db="EMBL/GenBank/DDBJ databases">
        <title>Prevalence of linear plasmids in Cutibacterium (Propionibacterium) acnes isolates obtained from prostatic tissue.</title>
        <authorList>
            <person name="Davidsson S."/>
            <person name="Carlsson J."/>
            <person name="Molling P."/>
            <person name="Andren O."/>
            <person name="Andersson S.-O."/>
            <person name="Brzuszkiewicz E."/>
            <person name="Poehlein A."/>
            <person name="Al-Zeer M."/>
            <person name="Brinkmann V."/>
            <person name="Scavenius C."/>
            <person name="Nazipi S."/>
            <person name="Soderquist B."/>
            <person name="Bruggemann H."/>
        </authorList>
    </citation>
    <scope>NUCLEOTIDE SEQUENCE [LARGE SCALE GENOMIC DNA]</scope>
    <source>
        <strain evidence="7 8">DSM 753</strain>
    </source>
</reference>
<proteinExistence type="predicted"/>
<evidence type="ECO:0000256" key="3">
    <source>
        <dbReference type="ARBA" id="ARBA00022692"/>
    </source>
</evidence>
<keyword evidence="2" id="KW-1003">Cell membrane</keyword>
<organism evidence="7 8">
    <name type="scientific">[Clostridium] leptum DSM 753</name>
    <dbReference type="NCBI Taxonomy" id="428125"/>
    <lineage>
        <taxon>Bacteria</taxon>
        <taxon>Bacillati</taxon>
        <taxon>Bacillota</taxon>
        <taxon>Clostridia</taxon>
        <taxon>Eubacteriales</taxon>
        <taxon>Oscillospiraceae</taxon>
        <taxon>Oscillospiraceae incertae sedis</taxon>
    </lineage>
</organism>
<dbReference type="AlphaFoldDB" id="A0A855A7B8"/>
<evidence type="ECO:0000313" key="8">
    <source>
        <dbReference type="Proteomes" id="UP000220611"/>
    </source>
</evidence>
<feature type="transmembrane region" description="Helical" evidence="6">
    <location>
        <begin position="244"/>
        <end position="266"/>
    </location>
</feature>
<evidence type="ECO:0000256" key="5">
    <source>
        <dbReference type="ARBA" id="ARBA00023136"/>
    </source>
</evidence>
<comment type="subcellular location">
    <subcellularLocation>
        <location evidence="1">Membrane</location>
        <topology evidence="1">Multi-pass membrane protein</topology>
    </subcellularLocation>
</comment>
<gene>
    <name evidence="7" type="ORF">CH238_02540</name>
</gene>
<evidence type="ECO:0000313" key="7">
    <source>
        <dbReference type="EMBL" id="PEQ25885.1"/>
    </source>
</evidence>
<sequence length="271" mass="29962">MVSNITLGQYVPGKSFLHRMDARVKIVLIIAFIVLVFVGQNYPALGIVVVSVLGVMAFSNVPVKLYFKSLRMIIFVVILTAGLNLFYGRGEPLWQFGFMTITEAGITNAVFIALRIISLIFISSVLTFTTSPTDLTDALERLMKPLKVLHISVHEIAMMMTIALRFVPTLLEETDKIMSAQKARGADLESGGLFQRIKALVPILIPLFVSSFRRAYELAMAMECRCYQGGSGRTRMKSMHMTRLDGYAIVGMCVILAGVVLCNVFLPAAVR</sequence>
<evidence type="ECO:0000256" key="1">
    <source>
        <dbReference type="ARBA" id="ARBA00004141"/>
    </source>
</evidence>